<keyword evidence="4 9" id="KW-1003">Cell membrane</keyword>
<evidence type="ECO:0000256" key="7">
    <source>
        <dbReference type="ARBA" id="ARBA00023047"/>
    </source>
</evidence>
<keyword evidence="7" id="KW-0762">Sugar transport</keyword>
<evidence type="ECO:0000256" key="1">
    <source>
        <dbReference type="ARBA" id="ARBA00004651"/>
    </source>
</evidence>
<dbReference type="AlphaFoldDB" id="A0A127K7B1"/>
<feature type="transmembrane region" description="Helical" evidence="9">
    <location>
        <begin position="233"/>
        <end position="250"/>
    </location>
</feature>
<dbReference type="Pfam" id="PF01061">
    <property type="entry name" value="ABC2_membrane"/>
    <property type="match status" value="1"/>
</dbReference>
<protein>
    <recommendedName>
        <fullName evidence="9">Transport permease protein</fullName>
    </recommendedName>
</protein>
<evidence type="ECO:0000313" key="12">
    <source>
        <dbReference type="Proteomes" id="UP000036902"/>
    </source>
</evidence>
<keyword evidence="3 9" id="KW-0813">Transport</keyword>
<dbReference type="GO" id="GO:0015774">
    <property type="term" value="P:polysaccharide transport"/>
    <property type="evidence" value="ECO:0007669"/>
    <property type="project" value="UniProtKB-KW"/>
</dbReference>
<evidence type="ECO:0000259" key="10">
    <source>
        <dbReference type="PROSITE" id="PS51012"/>
    </source>
</evidence>
<dbReference type="GO" id="GO:0015920">
    <property type="term" value="P:lipopolysaccharide transport"/>
    <property type="evidence" value="ECO:0007669"/>
    <property type="project" value="TreeGrafter"/>
</dbReference>
<proteinExistence type="inferred from homology"/>
<dbReference type="PANTHER" id="PTHR30413:SF10">
    <property type="entry name" value="CAPSULE POLYSACCHARIDE EXPORT INNER-MEMBRANE PROTEIN CTRC"/>
    <property type="match status" value="1"/>
</dbReference>
<feature type="transmembrane region" description="Helical" evidence="9">
    <location>
        <begin position="28"/>
        <end position="54"/>
    </location>
</feature>
<dbReference type="InterPro" id="IPR013525">
    <property type="entry name" value="ABC2_TM"/>
</dbReference>
<comment type="subcellular location">
    <subcellularLocation>
        <location evidence="9">Cell inner membrane</location>
        <topology evidence="9">Multi-pass membrane protein</topology>
    </subcellularLocation>
    <subcellularLocation>
        <location evidence="1">Cell membrane</location>
        <topology evidence="1">Multi-pass membrane protein</topology>
    </subcellularLocation>
</comment>
<dbReference type="GO" id="GO:0005886">
    <property type="term" value="C:plasma membrane"/>
    <property type="evidence" value="ECO:0007669"/>
    <property type="project" value="UniProtKB-SubCell"/>
</dbReference>
<keyword evidence="12" id="KW-1185">Reference proteome</keyword>
<accession>A0A127K7B1</accession>
<reference evidence="12" key="1">
    <citation type="submission" date="2016-03" db="EMBL/GenBank/DDBJ databases">
        <authorList>
            <person name="Ma C."/>
            <person name="Zhou S."/>
            <person name="Yang G."/>
        </authorList>
    </citation>
    <scope>NUCLEOTIDE SEQUENCE [LARGE SCALE GENOMIC DNA]</scope>
    <source>
        <strain evidence="12">SgZ-1</strain>
    </source>
</reference>
<keyword evidence="5 9" id="KW-0812">Transmembrane</keyword>
<evidence type="ECO:0000256" key="4">
    <source>
        <dbReference type="ARBA" id="ARBA00022475"/>
    </source>
</evidence>
<dbReference type="PANTHER" id="PTHR30413">
    <property type="entry name" value="INNER MEMBRANE TRANSPORT PERMEASE"/>
    <property type="match status" value="1"/>
</dbReference>
<feature type="transmembrane region" description="Helical" evidence="9">
    <location>
        <begin position="108"/>
        <end position="131"/>
    </location>
</feature>
<evidence type="ECO:0000256" key="5">
    <source>
        <dbReference type="ARBA" id="ARBA00022692"/>
    </source>
</evidence>
<dbReference type="EMBL" id="CP014646">
    <property type="protein sequence ID" value="AMO37801.1"/>
    <property type="molecule type" value="Genomic_DNA"/>
</dbReference>
<gene>
    <name evidence="11" type="ORF">AC731_013160</name>
</gene>
<keyword evidence="6 9" id="KW-1133">Transmembrane helix</keyword>
<dbReference type="RefSeq" id="WP_048706739.1">
    <property type="nucleotide sequence ID" value="NZ_CP014646.1"/>
</dbReference>
<evidence type="ECO:0000256" key="2">
    <source>
        <dbReference type="ARBA" id="ARBA00007783"/>
    </source>
</evidence>
<organism evidence="11 12">
    <name type="scientific">Thauera humireducens</name>
    <dbReference type="NCBI Taxonomy" id="1134435"/>
    <lineage>
        <taxon>Bacteria</taxon>
        <taxon>Pseudomonadati</taxon>
        <taxon>Pseudomonadota</taxon>
        <taxon>Betaproteobacteria</taxon>
        <taxon>Rhodocyclales</taxon>
        <taxon>Zoogloeaceae</taxon>
        <taxon>Thauera</taxon>
    </lineage>
</organism>
<feature type="transmembrane region" description="Helical" evidence="9">
    <location>
        <begin position="143"/>
        <end position="164"/>
    </location>
</feature>
<dbReference type="PROSITE" id="PS51012">
    <property type="entry name" value="ABC_TM2"/>
    <property type="match status" value="1"/>
</dbReference>
<evidence type="ECO:0000256" key="3">
    <source>
        <dbReference type="ARBA" id="ARBA00022448"/>
    </source>
</evidence>
<keyword evidence="8 9" id="KW-0472">Membrane</keyword>
<dbReference type="InterPro" id="IPR047817">
    <property type="entry name" value="ABC2_TM_bact-type"/>
</dbReference>
<dbReference type="KEGG" id="thu:AC731_013160"/>
<dbReference type="STRING" id="1134435.AC731_013160"/>
<dbReference type="Proteomes" id="UP000036902">
    <property type="component" value="Chromosome"/>
</dbReference>
<feature type="domain" description="ABC transmembrane type-2" evidence="10">
    <location>
        <begin position="30"/>
        <end position="253"/>
    </location>
</feature>
<evidence type="ECO:0000256" key="6">
    <source>
        <dbReference type="ARBA" id="ARBA00022989"/>
    </source>
</evidence>
<evidence type="ECO:0000256" key="9">
    <source>
        <dbReference type="RuleBase" id="RU361157"/>
    </source>
</evidence>
<keyword evidence="7" id="KW-0625">Polysaccharide transport</keyword>
<evidence type="ECO:0000313" key="11">
    <source>
        <dbReference type="EMBL" id="AMO37801.1"/>
    </source>
</evidence>
<feature type="transmembrane region" description="Helical" evidence="9">
    <location>
        <begin position="66"/>
        <end position="87"/>
    </location>
</feature>
<comment type="similarity">
    <text evidence="2 9">Belongs to the ABC-2 integral membrane protein family.</text>
</comment>
<evidence type="ECO:0000256" key="8">
    <source>
        <dbReference type="ARBA" id="ARBA00023136"/>
    </source>
</evidence>
<dbReference type="GO" id="GO:0140359">
    <property type="term" value="F:ABC-type transporter activity"/>
    <property type="evidence" value="ECO:0007669"/>
    <property type="project" value="InterPro"/>
</dbReference>
<sequence>MILKKISKYLPVFFDLVKSDFQRRYLGTYLGAFWAVAAPFSIIGVLLFVFNVGFRSGPVAGVDFDVWLVSGLIVWFYISDAIVSGGNSITEYGFLVKKIRFMTELLPVVRITSSLYIHLINFSLLLVLLLFRGHYPTLHWAQLPYYFVALYIFVLALGMIAAVIQVFVKDFGGVIAILMQIGFWATPILWDAKILPDHFRFIVTYNPANYLVQGYRETLLFEKWFFDRPLESLFFWGLTLALFTVGLTLFNRTKHQFADVL</sequence>
<name>A0A127K7B1_9RHOO</name>
<feature type="transmembrane region" description="Helical" evidence="9">
    <location>
        <begin position="171"/>
        <end position="190"/>
    </location>
</feature>